<keyword evidence="1" id="KW-1133">Transmembrane helix</keyword>
<feature type="transmembrane region" description="Helical" evidence="1">
    <location>
        <begin position="400"/>
        <end position="417"/>
    </location>
</feature>
<keyword evidence="1" id="KW-0472">Membrane</keyword>
<gene>
    <name evidence="2" type="ORF">ACFONL_07760</name>
</gene>
<feature type="transmembrane region" description="Helical" evidence="1">
    <location>
        <begin position="228"/>
        <end position="245"/>
    </location>
</feature>
<dbReference type="EMBL" id="JBHRYC010000031">
    <property type="protein sequence ID" value="MFC3637278.1"/>
    <property type="molecule type" value="Genomic_DNA"/>
</dbReference>
<dbReference type="Proteomes" id="UP001595704">
    <property type="component" value="Unassembled WGS sequence"/>
</dbReference>
<feature type="transmembrane region" description="Helical" evidence="1">
    <location>
        <begin position="29"/>
        <end position="47"/>
    </location>
</feature>
<proteinExistence type="predicted"/>
<feature type="transmembrane region" description="Helical" evidence="1">
    <location>
        <begin position="153"/>
        <end position="174"/>
    </location>
</feature>
<evidence type="ECO:0000256" key="1">
    <source>
        <dbReference type="SAM" id="Phobius"/>
    </source>
</evidence>
<evidence type="ECO:0000313" key="2">
    <source>
        <dbReference type="EMBL" id="MFC3637278.1"/>
    </source>
</evidence>
<feature type="transmembrane region" description="Helical" evidence="1">
    <location>
        <begin position="204"/>
        <end position="221"/>
    </location>
</feature>
<organism evidence="2 3">
    <name type="scientific">Camelimonas fluminis</name>
    <dbReference type="NCBI Taxonomy" id="1576911"/>
    <lineage>
        <taxon>Bacteria</taxon>
        <taxon>Pseudomonadati</taxon>
        <taxon>Pseudomonadota</taxon>
        <taxon>Alphaproteobacteria</taxon>
        <taxon>Hyphomicrobiales</taxon>
        <taxon>Chelatococcaceae</taxon>
        <taxon>Camelimonas</taxon>
    </lineage>
</organism>
<dbReference type="RefSeq" id="WP_191320890.1">
    <property type="nucleotide sequence ID" value="NZ_BNCG01000029.1"/>
</dbReference>
<feature type="transmembrane region" description="Helical" evidence="1">
    <location>
        <begin position="181"/>
        <end position="198"/>
    </location>
</feature>
<sequence>MDDVAIALIIAAELAVLLRQRRLARSAPALMLFRLYLVAAQAMAWLVRLDLASHEMLDLYGGTDRDADLLVAIVAAAVLFLATRLLETTDWRAPFQNHHAPASTLVGGACATVWAALFLTALSTLDLERLWAASHYLDLTDPAIMTRNALPGLALGALPLAGAAAAAMAAILIATPRHSRPLAALLLLQAAVTTIWLLAAHSRAAALAPAAFTFFALVRNGRGGAGRLTAGGLAILIALAGALAGRNSGEHGLGSLAHLPEQIARTGEWAPRLAGNVTEGIFAVAAGIGEWRAATSGAISFPDRYVWLSFSPMPSAIDGFAHILDAQVRLHAFAPMPGYVELAWFGPVSQLAFIALIASAVRMSARAARMSTLCGAVTSMLLMACLYLMAAYPVRTALKPLWLSLALSTAATIAAGWRSPVSHMRTRQADDAARHRL</sequence>
<evidence type="ECO:0000313" key="3">
    <source>
        <dbReference type="Proteomes" id="UP001595704"/>
    </source>
</evidence>
<name>A0ABV7UFH9_9HYPH</name>
<evidence type="ECO:0008006" key="4">
    <source>
        <dbReference type="Google" id="ProtNLM"/>
    </source>
</evidence>
<feature type="transmembrane region" description="Helical" evidence="1">
    <location>
        <begin position="67"/>
        <end position="86"/>
    </location>
</feature>
<keyword evidence="3" id="KW-1185">Reference proteome</keyword>
<feature type="transmembrane region" description="Helical" evidence="1">
    <location>
        <begin position="373"/>
        <end position="394"/>
    </location>
</feature>
<keyword evidence="1" id="KW-0812">Transmembrane</keyword>
<reference evidence="3" key="1">
    <citation type="journal article" date="2019" name="Int. J. Syst. Evol. Microbiol.">
        <title>The Global Catalogue of Microorganisms (GCM) 10K type strain sequencing project: providing services to taxonomists for standard genome sequencing and annotation.</title>
        <authorList>
            <consortium name="The Broad Institute Genomics Platform"/>
            <consortium name="The Broad Institute Genome Sequencing Center for Infectious Disease"/>
            <person name="Wu L."/>
            <person name="Ma J."/>
        </authorList>
    </citation>
    <scope>NUCLEOTIDE SEQUENCE [LARGE SCALE GENOMIC DNA]</scope>
    <source>
        <strain evidence="3">KCTC 42282</strain>
    </source>
</reference>
<comment type="caution">
    <text evidence="2">The sequence shown here is derived from an EMBL/GenBank/DDBJ whole genome shotgun (WGS) entry which is preliminary data.</text>
</comment>
<feature type="transmembrane region" description="Helical" evidence="1">
    <location>
        <begin position="342"/>
        <end position="361"/>
    </location>
</feature>
<accession>A0ABV7UFH9</accession>
<protein>
    <recommendedName>
        <fullName evidence="4">Oligosaccharide repeat unit polymerase</fullName>
    </recommendedName>
</protein>
<feature type="transmembrane region" description="Helical" evidence="1">
    <location>
        <begin position="98"/>
        <end position="122"/>
    </location>
</feature>